<dbReference type="RefSeq" id="WP_123357546.1">
    <property type="nucleotide sequence ID" value="NZ_MOBM01000010.1"/>
</dbReference>
<reference evidence="1 2" key="1">
    <citation type="submission" date="2016-10" db="EMBL/GenBank/DDBJ databases">
        <title>Comparative genome analysis of multiple Pseudomonas spp. focuses on biocontrol and plant growth promoting traits.</title>
        <authorList>
            <person name="Tao X.-Y."/>
            <person name="Taylor C.G."/>
        </authorList>
    </citation>
    <scope>NUCLEOTIDE SEQUENCE [LARGE SCALE GENOMIC DNA]</scope>
    <source>
        <strain evidence="1 2">36C6</strain>
    </source>
</reference>
<organism evidence="1 2">
    <name type="scientific">Pseudomonas frederiksbergensis</name>
    <dbReference type="NCBI Taxonomy" id="104087"/>
    <lineage>
        <taxon>Bacteria</taxon>
        <taxon>Pseudomonadati</taxon>
        <taxon>Pseudomonadota</taxon>
        <taxon>Gammaproteobacteria</taxon>
        <taxon>Pseudomonadales</taxon>
        <taxon>Pseudomonadaceae</taxon>
        <taxon>Pseudomonas</taxon>
    </lineage>
</organism>
<dbReference type="InterPro" id="IPR036397">
    <property type="entry name" value="RNaseH_sf"/>
</dbReference>
<proteinExistence type="predicted"/>
<comment type="caution">
    <text evidence="1">The sequence shown here is derived from an EMBL/GenBank/DDBJ whole genome shotgun (WGS) entry which is preliminary data.</text>
</comment>
<evidence type="ECO:0008006" key="3">
    <source>
        <dbReference type="Google" id="ProtNLM"/>
    </source>
</evidence>
<name>A0A423HWC6_9PSED</name>
<dbReference type="EMBL" id="MOBM01000010">
    <property type="protein sequence ID" value="RON17492.1"/>
    <property type="molecule type" value="Genomic_DNA"/>
</dbReference>
<dbReference type="Gene3D" id="1.10.10.60">
    <property type="entry name" value="Homeodomain-like"/>
    <property type="match status" value="1"/>
</dbReference>
<accession>A0A423HWC6</accession>
<protein>
    <recommendedName>
        <fullName evidence="3">Integrase catalytic domain-containing protein</fullName>
    </recommendedName>
</protein>
<dbReference type="Proteomes" id="UP000284002">
    <property type="component" value="Unassembled WGS sequence"/>
</dbReference>
<evidence type="ECO:0000313" key="1">
    <source>
        <dbReference type="EMBL" id="RON17492.1"/>
    </source>
</evidence>
<sequence>MNISDPKVGAQYKLDGQIYEVISINDNIIAMCSLVHKYRRFIERNDFASMEHKGNLFIHQRAAVDISPAARLISMPEAQRCQIRLRQTYVEACLNQLGGQLPREAAKKMIEQVAKNIGDEHPPGVSTVWRWKQRYTIGNHNQLALGRKKAKPRPKRIQMPTEELVRHYIETVYLRPERPSLTHAHKLLKGQMAKENSDRQKYGAPALKAPSYATFRRRVLAIDRYYVTEKREGTKVAKRLNKASGALFIDDDPYSCTIFDSHNMNVIVKDLQTGATGRALLSAHIVPATRENSGWDISLGAPCAEKMMRATIGAILKNGKMAGVVGDRGLEILNTWAITTFETLGIDPDYVPAGTPDAKATIERFFGTVSTGFCNNLPGTTKESPDARGDYDSNQRAILTLEQLRIGYASWLEIYHNTWHDSLYTSPAERKEQLCRLAPPAERYTEEELKSLCVSRWELRLSGGRVTSENLTWFGDGLPEIRQRLKAKQNAIVYFNPCDLGIVWVAHPDTPDDWHPATALRPEYQNGLTLSDHKLVMKRLLTEKKAFNADDALIALYELNEYIEICKKANIKTIKSWKGRTTAPEPDIVSKNASLDDIITGVTPPDETEFRAFFTRGGTEDESGTKS</sequence>
<dbReference type="AlphaFoldDB" id="A0A423HWC6"/>
<dbReference type="GO" id="GO:0003676">
    <property type="term" value="F:nucleic acid binding"/>
    <property type="evidence" value="ECO:0007669"/>
    <property type="project" value="InterPro"/>
</dbReference>
<dbReference type="InterPro" id="IPR012337">
    <property type="entry name" value="RNaseH-like_sf"/>
</dbReference>
<gene>
    <name evidence="1" type="ORF">BK662_07140</name>
</gene>
<dbReference type="SUPFAM" id="SSF53098">
    <property type="entry name" value="Ribonuclease H-like"/>
    <property type="match status" value="1"/>
</dbReference>
<dbReference type="Gene3D" id="3.30.420.10">
    <property type="entry name" value="Ribonuclease H-like superfamily/Ribonuclease H"/>
    <property type="match status" value="1"/>
</dbReference>
<evidence type="ECO:0000313" key="2">
    <source>
        <dbReference type="Proteomes" id="UP000284002"/>
    </source>
</evidence>